<dbReference type="PANTHER" id="PTHR43289:SF34">
    <property type="entry name" value="SERINE_THREONINE-PROTEIN KINASE YBDM-RELATED"/>
    <property type="match status" value="1"/>
</dbReference>
<dbReference type="RefSeq" id="WP_091099913.1">
    <property type="nucleotide sequence ID" value="NZ_FOBF01000004.1"/>
</dbReference>
<gene>
    <name evidence="8" type="ORF">SAMN05660976_02107</name>
</gene>
<keyword evidence="1" id="KW-0808">Transferase</keyword>
<keyword evidence="6" id="KW-0812">Transmembrane</keyword>
<dbReference type="SUPFAM" id="SSF56112">
    <property type="entry name" value="Protein kinase-like (PK-like)"/>
    <property type="match status" value="1"/>
</dbReference>
<dbReference type="PANTHER" id="PTHR43289">
    <property type="entry name" value="MITOGEN-ACTIVATED PROTEIN KINASE KINASE KINASE 20-RELATED"/>
    <property type="match status" value="1"/>
</dbReference>
<keyword evidence="9" id="KW-1185">Reference proteome</keyword>
<dbReference type="Proteomes" id="UP000198953">
    <property type="component" value="Unassembled WGS sequence"/>
</dbReference>
<feature type="region of interest" description="Disordered" evidence="5">
    <location>
        <begin position="441"/>
        <end position="465"/>
    </location>
</feature>
<dbReference type="EMBL" id="FOBF01000004">
    <property type="protein sequence ID" value="SEL24701.1"/>
    <property type="molecule type" value="Genomic_DNA"/>
</dbReference>
<dbReference type="Gene3D" id="3.30.200.20">
    <property type="entry name" value="Phosphorylase Kinase, domain 1"/>
    <property type="match status" value="1"/>
</dbReference>
<dbReference type="PROSITE" id="PS50011">
    <property type="entry name" value="PROTEIN_KINASE_DOM"/>
    <property type="match status" value="1"/>
</dbReference>
<dbReference type="InterPro" id="IPR011009">
    <property type="entry name" value="Kinase-like_dom_sf"/>
</dbReference>
<evidence type="ECO:0000256" key="2">
    <source>
        <dbReference type="ARBA" id="ARBA00022741"/>
    </source>
</evidence>
<feature type="compositionally biased region" description="Pro residues" evidence="5">
    <location>
        <begin position="344"/>
        <end position="355"/>
    </location>
</feature>
<reference evidence="8 9" key="1">
    <citation type="submission" date="2016-10" db="EMBL/GenBank/DDBJ databases">
        <authorList>
            <person name="de Groot N.N."/>
        </authorList>
    </citation>
    <scope>NUCLEOTIDE SEQUENCE [LARGE SCALE GENOMIC DNA]</scope>
    <source>
        <strain evidence="8 9">DSM 43357</strain>
    </source>
</reference>
<proteinExistence type="predicted"/>
<feature type="transmembrane region" description="Helical" evidence="6">
    <location>
        <begin position="418"/>
        <end position="439"/>
    </location>
</feature>
<organism evidence="8 9">
    <name type="scientific">Nonomuraea pusilla</name>
    <dbReference type="NCBI Taxonomy" id="46177"/>
    <lineage>
        <taxon>Bacteria</taxon>
        <taxon>Bacillati</taxon>
        <taxon>Actinomycetota</taxon>
        <taxon>Actinomycetes</taxon>
        <taxon>Streptosporangiales</taxon>
        <taxon>Streptosporangiaceae</taxon>
        <taxon>Nonomuraea</taxon>
    </lineage>
</organism>
<sequence>MSDATPMVAERYRLDELIGSGPMGQVWRGYDTQADWVVAVKILDAGAATREVLQRHAQAVARVIHPNVAMVLDVGEQDGSPYLVMEFLTGQSLGEELAARGPLPVVEVCDLVGQAAGGLDAAHRAGVTHGQVGPDSFRAAGSGVLKAVGFGLADQAPSPREAAYLAPERAAGGPASPAADLYALGCVCYELLTGHHPFPAPGAPSREEPGGAAQAGVAGEAPSAGEPSGAAADGDAGTGGASAESDAGTGGASGDGGDGDGGGGTGGADRGDGPRAGGGRTAPPPSRFRPDVPADLDRLVLALLSEDPAGRPASGEAVRRALAAIARPGAAPPQGPPTAAHQAPAPPPSATPPGAPSTGMSLAPSADTAVYGPGGGPGHTAAYPGGQGPRSGDTAVYGADDLEREPPAPAAPRGNRALVVQVAAAVAVILAVAIGAVLLSRGGDDDPSTPVAVPTTQEPTPPQEYTVPSTEIQVLPTTEPTPTAATTLFETPPPPKATLGDSIPPGGWSKWLAEFDNALRFQLDVGDANPQVLERARDKVRKAAGKFERGNPDEGLSRIADVYAELREGQRGGDVPTHGPLAAFLDDWQLPEG</sequence>
<keyword evidence="3 8" id="KW-0418">Kinase</keyword>
<feature type="compositionally biased region" description="Gly residues" evidence="5">
    <location>
        <begin position="248"/>
        <end position="280"/>
    </location>
</feature>
<dbReference type="InterPro" id="IPR000719">
    <property type="entry name" value="Prot_kinase_dom"/>
</dbReference>
<dbReference type="GO" id="GO:0005524">
    <property type="term" value="F:ATP binding"/>
    <property type="evidence" value="ECO:0007669"/>
    <property type="project" value="UniProtKB-KW"/>
</dbReference>
<keyword evidence="2" id="KW-0547">Nucleotide-binding</keyword>
<evidence type="ECO:0000256" key="5">
    <source>
        <dbReference type="SAM" id="MobiDB-lite"/>
    </source>
</evidence>
<dbReference type="OrthoDB" id="9762169at2"/>
<feature type="compositionally biased region" description="Low complexity" evidence="5">
    <location>
        <begin position="210"/>
        <end position="247"/>
    </location>
</feature>
<keyword evidence="6" id="KW-1133">Transmembrane helix</keyword>
<dbReference type="AlphaFoldDB" id="A0A1H7NMS9"/>
<feature type="domain" description="Protein kinase" evidence="7">
    <location>
        <begin position="12"/>
        <end position="323"/>
    </location>
</feature>
<dbReference type="STRING" id="46177.SAMN05660976_02107"/>
<feature type="region of interest" description="Disordered" evidence="5">
    <location>
        <begin position="328"/>
        <end position="414"/>
    </location>
</feature>
<feature type="compositionally biased region" description="Low complexity" evidence="5">
    <location>
        <begin position="449"/>
        <end position="465"/>
    </location>
</feature>
<accession>A0A1H7NMS9</accession>
<feature type="region of interest" description="Disordered" evidence="5">
    <location>
        <begin position="199"/>
        <end position="293"/>
    </location>
</feature>
<evidence type="ECO:0000313" key="9">
    <source>
        <dbReference type="Proteomes" id="UP000198953"/>
    </source>
</evidence>
<dbReference type="GO" id="GO:0004674">
    <property type="term" value="F:protein serine/threonine kinase activity"/>
    <property type="evidence" value="ECO:0007669"/>
    <property type="project" value="UniProtKB-KW"/>
</dbReference>
<protein>
    <submittedName>
        <fullName evidence="8">Serine/threonine protein kinase</fullName>
    </submittedName>
</protein>
<keyword evidence="6" id="KW-0472">Membrane</keyword>
<keyword evidence="4" id="KW-0067">ATP-binding</keyword>
<evidence type="ECO:0000256" key="1">
    <source>
        <dbReference type="ARBA" id="ARBA00022679"/>
    </source>
</evidence>
<evidence type="ECO:0000256" key="4">
    <source>
        <dbReference type="ARBA" id="ARBA00022840"/>
    </source>
</evidence>
<evidence type="ECO:0000256" key="6">
    <source>
        <dbReference type="SAM" id="Phobius"/>
    </source>
</evidence>
<keyword evidence="8" id="KW-0723">Serine/threonine-protein kinase</keyword>
<name>A0A1H7NMS9_9ACTN</name>
<dbReference type="Pfam" id="PF00069">
    <property type="entry name" value="Pkinase"/>
    <property type="match status" value="1"/>
</dbReference>
<evidence type="ECO:0000256" key="3">
    <source>
        <dbReference type="ARBA" id="ARBA00022777"/>
    </source>
</evidence>
<dbReference type="CDD" id="cd14014">
    <property type="entry name" value="STKc_PknB_like"/>
    <property type="match status" value="1"/>
</dbReference>
<dbReference type="Gene3D" id="1.10.510.10">
    <property type="entry name" value="Transferase(Phosphotransferase) domain 1"/>
    <property type="match status" value="1"/>
</dbReference>
<evidence type="ECO:0000313" key="8">
    <source>
        <dbReference type="EMBL" id="SEL24701.1"/>
    </source>
</evidence>
<evidence type="ECO:0000259" key="7">
    <source>
        <dbReference type="PROSITE" id="PS50011"/>
    </source>
</evidence>